<evidence type="ECO:0000313" key="1">
    <source>
        <dbReference type="EMBL" id="AJF40736.1"/>
    </source>
</evidence>
<dbReference type="Proteomes" id="UP000031803">
    <property type="component" value="Segment"/>
</dbReference>
<organism evidence="1 2">
    <name type="scientific">Vibrio phage phi 1</name>
    <dbReference type="NCBI Taxonomy" id="1589297"/>
    <lineage>
        <taxon>Viruses</taxon>
        <taxon>Duplodnaviria</taxon>
        <taxon>Heunggongvirae</taxon>
        <taxon>Uroviricota</taxon>
        <taxon>Caudoviricetes</taxon>
        <taxon>Schitoviridae</taxon>
        <taxon>Pacinivirus</taxon>
        <taxon>Pacinivirus phi1</taxon>
    </lineage>
</organism>
<proteinExistence type="predicted"/>
<evidence type="ECO:0000313" key="2">
    <source>
        <dbReference type="Proteomes" id="UP000031803"/>
    </source>
</evidence>
<protein>
    <submittedName>
        <fullName evidence="1">Uncharacterized protein</fullName>
    </submittedName>
</protein>
<gene>
    <name evidence="1" type="ORF">SBVP1_0078</name>
</gene>
<keyword evidence="2" id="KW-1185">Reference proteome</keyword>
<dbReference type="EMBL" id="KP280062">
    <property type="protein sequence ID" value="AJF40736.1"/>
    <property type="molecule type" value="Genomic_DNA"/>
</dbReference>
<dbReference type="KEGG" id="vg:26625674"/>
<dbReference type="GeneID" id="26625674"/>
<dbReference type="RefSeq" id="YP_009198596.1">
    <property type="nucleotide sequence ID" value="NC_028799.1"/>
</dbReference>
<dbReference type="OrthoDB" id="6333at10239"/>
<reference evidence="1 2" key="1">
    <citation type="submission" date="2014-12" db="EMBL/GenBank/DDBJ databases">
        <title>Complete genome sequences of three Vibrio cholerae specific bacteriophages.</title>
        <authorList>
            <person name="Bhandare S.G."/>
            <person name="Warry A."/>
            <person name="Emes R.D."/>
            <person name="Hooton S.P.T."/>
            <person name="Barrow P.A."/>
            <person name="Atterbury R.J."/>
        </authorList>
    </citation>
    <scope>NUCLEOTIDE SEQUENCE [LARGE SCALE GENOMIC DNA]</scope>
</reference>
<name>A0A0B5GYH3_9CAUD</name>
<accession>A0A0B5GYH3</accession>
<sequence>MADVINITTGVIDGDGIFDKFMQVLKLHLQGEVTAGRITGDNYAEAYIAMTNLALTQAVGYSLQGILTDQKVKTEQAQISDTVDGVPVTGLIGKQKEVYAAQIKGFKDDAFNKATKIAVDVWNVQRSTDESIAPPTAFTNNEITNRYNELITQIKKPN</sequence>